<dbReference type="AlphaFoldDB" id="A4BGL9"/>
<comment type="caution">
    <text evidence="1">The sequence shown here is derived from an EMBL/GenBank/DDBJ whole genome shotgun (WGS) entry which is preliminary data.</text>
</comment>
<dbReference type="Proteomes" id="UP000005953">
    <property type="component" value="Unassembled WGS sequence"/>
</dbReference>
<proteinExistence type="predicted"/>
<dbReference type="EMBL" id="AAOE01000017">
    <property type="protein sequence ID" value="EAR08667.1"/>
    <property type="molecule type" value="Genomic_DNA"/>
</dbReference>
<reference evidence="1 2" key="1">
    <citation type="submission" date="2006-02" db="EMBL/GenBank/DDBJ databases">
        <authorList>
            <person name="Pinhassi J."/>
            <person name="Pedros-Alio C."/>
            <person name="Ferriera S."/>
            <person name="Johnson J."/>
            <person name="Kravitz S."/>
            <person name="Halpern A."/>
            <person name="Remington K."/>
            <person name="Beeson K."/>
            <person name="Tran B."/>
            <person name="Rogers Y.-H."/>
            <person name="Friedman R."/>
            <person name="Venter J.C."/>
        </authorList>
    </citation>
    <scope>NUCLEOTIDE SEQUENCE [LARGE SCALE GENOMIC DNA]</scope>
    <source>
        <strain evidence="1 2">MED297</strain>
    </source>
</reference>
<gene>
    <name evidence="1" type="ORF">MED297_14165</name>
</gene>
<dbReference type="STRING" id="314283.MED297_14165"/>
<dbReference type="PANTHER" id="PTHR17985">
    <property type="entry name" value="SER/THR-RICH PROTEIN T10 IN DGCR REGION"/>
    <property type="match status" value="1"/>
</dbReference>
<evidence type="ECO:0000313" key="1">
    <source>
        <dbReference type="EMBL" id="EAR08667.1"/>
    </source>
</evidence>
<evidence type="ECO:0000313" key="2">
    <source>
        <dbReference type="Proteomes" id="UP000005953"/>
    </source>
</evidence>
<accession>A4BGL9</accession>
<dbReference type="PANTHER" id="PTHR17985:SF8">
    <property type="entry name" value="TRANSPORT AND GOLGI ORGANIZATION PROTEIN 2 HOMOLOG"/>
    <property type="match status" value="1"/>
</dbReference>
<evidence type="ECO:0008006" key="3">
    <source>
        <dbReference type="Google" id="ProtNLM"/>
    </source>
</evidence>
<dbReference type="OrthoDB" id="4380123at2"/>
<dbReference type="HOGENOM" id="CLU_047037_1_1_6"/>
<sequence>MCLAVIDYQPDRTVPVRIVTNRDEFRDRPARDMHLWPDQPIVAGQDLKAGGTWMGVTTDRRFALLTNIRPGYVGVQGERSRGDLVVSFLAHQDTIETFHANIRAEIQNYAGFNLLLGDARRVFWFSSDHPDGQWLAPGIHALSNDALNTPWPKTELAREQMVQQGQQVDQGSTQHTILGSTQTAPIASLPNTGIPPDWEARLSAQTIIGEGYGTRTRTQLALSHDQALLIETQLNTAGKSEREVRFTL</sequence>
<organism evidence="1 2">
    <name type="scientific">Reinekea blandensis MED297</name>
    <dbReference type="NCBI Taxonomy" id="314283"/>
    <lineage>
        <taxon>Bacteria</taxon>
        <taxon>Pseudomonadati</taxon>
        <taxon>Pseudomonadota</taxon>
        <taxon>Gammaproteobacteria</taxon>
        <taxon>Oceanospirillales</taxon>
        <taxon>Saccharospirillaceae</taxon>
        <taxon>Reinekea</taxon>
    </lineage>
</organism>
<dbReference type="RefSeq" id="WP_008042795.1">
    <property type="nucleotide sequence ID" value="NZ_CH724149.1"/>
</dbReference>
<name>A4BGL9_9GAMM</name>
<protein>
    <recommendedName>
        <fullName evidence="3">NRDE family protein</fullName>
    </recommendedName>
</protein>
<dbReference type="Pfam" id="PF05742">
    <property type="entry name" value="TANGO2"/>
    <property type="match status" value="1"/>
</dbReference>
<dbReference type="InterPro" id="IPR008551">
    <property type="entry name" value="TANGO2"/>
</dbReference>
<keyword evidence="2" id="KW-1185">Reference proteome</keyword>